<dbReference type="SMART" id="SM00401">
    <property type="entry name" value="ZnF_GATA"/>
    <property type="match status" value="1"/>
</dbReference>
<evidence type="ECO:0000256" key="6">
    <source>
        <dbReference type="ARBA" id="ARBA00023163"/>
    </source>
</evidence>
<keyword evidence="2" id="KW-0479">Metal-binding</keyword>
<dbReference type="GO" id="GO:0005634">
    <property type="term" value="C:nucleus"/>
    <property type="evidence" value="ECO:0007669"/>
    <property type="project" value="UniProtKB-SubCell"/>
</dbReference>
<dbReference type="PROSITE" id="PS50114">
    <property type="entry name" value="GATA_ZN_FINGER_2"/>
    <property type="match status" value="1"/>
</dbReference>
<reference evidence="11" key="1">
    <citation type="journal article" date="2021" name="Open Biol.">
        <title>Shared evolutionary footprints suggest mitochondrial oxidative damage underlies multiple complex I losses in fungi.</title>
        <authorList>
            <person name="Schikora-Tamarit M.A."/>
            <person name="Marcet-Houben M."/>
            <person name="Nosek J."/>
            <person name="Gabaldon T."/>
        </authorList>
    </citation>
    <scope>NUCLEOTIDE SEQUENCE</scope>
    <source>
        <strain evidence="11">NCAIM Y.01608</strain>
    </source>
</reference>
<feature type="region of interest" description="Disordered" evidence="9">
    <location>
        <begin position="208"/>
        <end position="230"/>
    </location>
</feature>
<dbReference type="Pfam" id="PF00320">
    <property type="entry name" value="GATA"/>
    <property type="match status" value="1"/>
</dbReference>
<dbReference type="InterPro" id="IPR039355">
    <property type="entry name" value="Transcription_factor_GATA"/>
</dbReference>
<dbReference type="AlphaFoldDB" id="A0A9P8PV80"/>
<feature type="compositionally biased region" description="Polar residues" evidence="9">
    <location>
        <begin position="208"/>
        <end position="227"/>
    </location>
</feature>
<keyword evidence="7" id="KW-0539">Nucleus</keyword>
<evidence type="ECO:0000256" key="8">
    <source>
        <dbReference type="PROSITE-ProRule" id="PRU00094"/>
    </source>
</evidence>
<dbReference type="PANTHER" id="PTHR10071:SF281">
    <property type="entry name" value="BOX A-BINDING FACTOR-RELATED"/>
    <property type="match status" value="1"/>
</dbReference>
<keyword evidence="12" id="KW-1185">Reference proteome</keyword>
<sequence length="426" mass="48417">MQYTNVPAQKSDSHVKLLKKEIEREFSEQCNTSLQIWRMFNNKNTLLPNNKRILNLSWRLNSIENVKRRRNSDSTSKITKTSVVRNTHKYSDSQSSNNLSLTKPHLPESLLSAETPENPEFDYIEHIRRISKEEYGVNPDVRSATEPFRSSISSTEHEPAFSITDPITIDSKDRMDFNDYFSPETSHSLSSNTNSIFSTAAAQPFQFSQAHHSQSGVTLPQTSSQGRQNDDFNVDHFLKFDDNMSEMMEMTNFAQSDKEKPLSSIKEEKTSSDYSLANYINTLEVSLDRRDRPVYDKLSPTLTTASTRSVPTVTPASAKSSQQPICENCFTSTTPLWRKTSDNRLLCNACGLFFKLHGVIRPLNNTASGPKATERNKRKRAAVELGEHNSTVKVAPQPIRTDSFKSDNMQMGETFAGDWEWLKFNV</sequence>
<dbReference type="GO" id="GO:0000122">
    <property type="term" value="P:negative regulation of transcription by RNA polymerase II"/>
    <property type="evidence" value="ECO:0007669"/>
    <property type="project" value="TreeGrafter"/>
</dbReference>
<dbReference type="Proteomes" id="UP000788993">
    <property type="component" value="Unassembled WGS sequence"/>
</dbReference>
<dbReference type="PROSITE" id="PS00344">
    <property type="entry name" value="GATA_ZN_FINGER_1"/>
    <property type="match status" value="1"/>
</dbReference>
<dbReference type="GO" id="GO:0045944">
    <property type="term" value="P:positive regulation of transcription by RNA polymerase II"/>
    <property type="evidence" value="ECO:0007669"/>
    <property type="project" value="TreeGrafter"/>
</dbReference>
<organism evidence="11 12">
    <name type="scientific">Ogataea polymorpha</name>
    <dbReference type="NCBI Taxonomy" id="460523"/>
    <lineage>
        <taxon>Eukaryota</taxon>
        <taxon>Fungi</taxon>
        <taxon>Dikarya</taxon>
        <taxon>Ascomycota</taxon>
        <taxon>Saccharomycotina</taxon>
        <taxon>Pichiomycetes</taxon>
        <taxon>Pichiales</taxon>
        <taxon>Pichiaceae</taxon>
        <taxon>Ogataea</taxon>
    </lineage>
</organism>
<evidence type="ECO:0000313" key="12">
    <source>
        <dbReference type="Proteomes" id="UP000788993"/>
    </source>
</evidence>
<evidence type="ECO:0000256" key="3">
    <source>
        <dbReference type="ARBA" id="ARBA00022771"/>
    </source>
</evidence>
<evidence type="ECO:0000256" key="9">
    <source>
        <dbReference type="SAM" id="MobiDB-lite"/>
    </source>
</evidence>
<keyword evidence="3 8" id="KW-0863">Zinc-finger</keyword>
<evidence type="ECO:0000256" key="5">
    <source>
        <dbReference type="ARBA" id="ARBA00023015"/>
    </source>
</evidence>
<dbReference type="PANTHER" id="PTHR10071">
    <property type="entry name" value="TRANSCRIPTION FACTOR GATA FAMILY MEMBER"/>
    <property type="match status" value="1"/>
</dbReference>
<keyword evidence="4" id="KW-0862">Zinc</keyword>
<dbReference type="InterPro" id="IPR013088">
    <property type="entry name" value="Znf_NHR/GATA"/>
</dbReference>
<dbReference type="InterPro" id="IPR013860">
    <property type="entry name" value="AreA_GATA"/>
</dbReference>
<keyword evidence="6" id="KW-0804">Transcription</keyword>
<dbReference type="SUPFAM" id="SSF57716">
    <property type="entry name" value="Glucocorticoid receptor-like (DNA-binding domain)"/>
    <property type="match status" value="1"/>
</dbReference>
<protein>
    <recommendedName>
        <fullName evidence="10">GATA-type domain-containing protein</fullName>
    </recommendedName>
</protein>
<dbReference type="GO" id="GO:0000978">
    <property type="term" value="F:RNA polymerase II cis-regulatory region sequence-specific DNA binding"/>
    <property type="evidence" value="ECO:0007669"/>
    <property type="project" value="TreeGrafter"/>
</dbReference>
<dbReference type="EMBL" id="JAEUBD010000095">
    <property type="protein sequence ID" value="KAH3677994.1"/>
    <property type="molecule type" value="Genomic_DNA"/>
</dbReference>
<evidence type="ECO:0000313" key="11">
    <source>
        <dbReference type="EMBL" id="KAH3677994.1"/>
    </source>
</evidence>
<dbReference type="PRINTS" id="PR00619">
    <property type="entry name" value="GATAZNFINGER"/>
</dbReference>
<gene>
    <name evidence="11" type="ORF">OGATHE_000649</name>
</gene>
<comment type="caution">
    <text evidence="11">The sequence shown here is derived from an EMBL/GenBank/DDBJ whole genome shotgun (WGS) entry which is preliminary data.</text>
</comment>
<feature type="domain" description="GATA-type" evidence="10">
    <location>
        <begin position="326"/>
        <end position="375"/>
    </location>
</feature>
<proteinExistence type="predicted"/>
<evidence type="ECO:0000256" key="7">
    <source>
        <dbReference type="ARBA" id="ARBA00023242"/>
    </source>
</evidence>
<reference evidence="11" key="2">
    <citation type="submission" date="2021-01" db="EMBL/GenBank/DDBJ databases">
        <authorList>
            <person name="Schikora-Tamarit M.A."/>
        </authorList>
    </citation>
    <scope>NUCLEOTIDE SEQUENCE</scope>
    <source>
        <strain evidence="11">NCAIM Y.01608</strain>
    </source>
</reference>
<dbReference type="Gene3D" id="3.30.50.10">
    <property type="entry name" value="Erythroid Transcription Factor GATA-1, subunit A"/>
    <property type="match status" value="1"/>
</dbReference>
<evidence type="ECO:0000259" key="10">
    <source>
        <dbReference type="PROSITE" id="PS50114"/>
    </source>
</evidence>
<comment type="subcellular location">
    <subcellularLocation>
        <location evidence="1">Nucleus</location>
    </subcellularLocation>
</comment>
<dbReference type="GO" id="GO:0000981">
    <property type="term" value="F:DNA-binding transcription factor activity, RNA polymerase II-specific"/>
    <property type="evidence" value="ECO:0007669"/>
    <property type="project" value="TreeGrafter"/>
</dbReference>
<dbReference type="InterPro" id="IPR000679">
    <property type="entry name" value="Znf_GATA"/>
</dbReference>
<dbReference type="CDD" id="cd00202">
    <property type="entry name" value="ZnF_GATA"/>
    <property type="match status" value="1"/>
</dbReference>
<evidence type="ECO:0000256" key="4">
    <source>
        <dbReference type="ARBA" id="ARBA00022833"/>
    </source>
</evidence>
<accession>A0A9P8PV80</accession>
<keyword evidence="5" id="KW-0805">Transcription regulation</keyword>
<dbReference type="Pfam" id="PF08550">
    <property type="entry name" value="GATA_AreA"/>
    <property type="match status" value="1"/>
</dbReference>
<evidence type="ECO:0000256" key="1">
    <source>
        <dbReference type="ARBA" id="ARBA00004123"/>
    </source>
</evidence>
<name>A0A9P8PV80_9ASCO</name>
<dbReference type="GO" id="GO:0008270">
    <property type="term" value="F:zinc ion binding"/>
    <property type="evidence" value="ECO:0007669"/>
    <property type="project" value="UniProtKB-KW"/>
</dbReference>
<evidence type="ECO:0000256" key="2">
    <source>
        <dbReference type="ARBA" id="ARBA00022723"/>
    </source>
</evidence>